<dbReference type="InterPro" id="IPR008201">
    <property type="entry name" value="HepT-like"/>
</dbReference>
<dbReference type="GO" id="GO:0016787">
    <property type="term" value="F:hydrolase activity"/>
    <property type="evidence" value="ECO:0007669"/>
    <property type="project" value="UniProtKB-KW"/>
</dbReference>
<keyword evidence="2" id="KW-1277">Toxin-antitoxin system</keyword>
<protein>
    <recommendedName>
        <fullName evidence="7">DUF86 domain-containing protein</fullName>
    </recommendedName>
</protein>
<comment type="caution">
    <text evidence="6">The sequence shown here is derived from an EMBL/GenBank/DDBJ whole genome shotgun (WGS) entry which is preliminary data.</text>
</comment>
<dbReference type="EMBL" id="MLJW01001742">
    <property type="protein sequence ID" value="OIQ76906.1"/>
    <property type="molecule type" value="Genomic_DNA"/>
</dbReference>
<dbReference type="InterPro" id="IPR051813">
    <property type="entry name" value="HepT_RNase_toxin"/>
</dbReference>
<gene>
    <name evidence="6" type="ORF">GALL_414040</name>
</gene>
<dbReference type="PANTHER" id="PTHR34139">
    <property type="entry name" value="UPF0331 PROTEIN MJ0127"/>
    <property type="match status" value="1"/>
</dbReference>
<keyword evidence="5" id="KW-0378">Hydrolase</keyword>
<dbReference type="GO" id="GO:0004540">
    <property type="term" value="F:RNA nuclease activity"/>
    <property type="evidence" value="ECO:0007669"/>
    <property type="project" value="InterPro"/>
</dbReference>
<evidence type="ECO:0000256" key="2">
    <source>
        <dbReference type="ARBA" id="ARBA00022649"/>
    </source>
</evidence>
<evidence type="ECO:0000256" key="3">
    <source>
        <dbReference type="ARBA" id="ARBA00022722"/>
    </source>
</evidence>
<reference evidence="6" key="1">
    <citation type="submission" date="2016-10" db="EMBL/GenBank/DDBJ databases">
        <title>Sequence of Gallionella enrichment culture.</title>
        <authorList>
            <person name="Poehlein A."/>
            <person name="Muehling M."/>
            <person name="Daniel R."/>
        </authorList>
    </citation>
    <scope>NUCLEOTIDE SEQUENCE</scope>
</reference>
<dbReference type="GO" id="GO:0000166">
    <property type="term" value="F:nucleotide binding"/>
    <property type="evidence" value="ECO:0007669"/>
    <property type="project" value="UniProtKB-KW"/>
</dbReference>
<evidence type="ECO:0000313" key="6">
    <source>
        <dbReference type="EMBL" id="OIQ76906.1"/>
    </source>
</evidence>
<proteinExistence type="predicted"/>
<keyword evidence="1" id="KW-0597">Phosphoprotein</keyword>
<name>A0A1J5Q0P2_9ZZZZ</name>
<dbReference type="AlphaFoldDB" id="A0A1J5Q0P2"/>
<organism evidence="6">
    <name type="scientific">mine drainage metagenome</name>
    <dbReference type="NCBI Taxonomy" id="410659"/>
    <lineage>
        <taxon>unclassified sequences</taxon>
        <taxon>metagenomes</taxon>
        <taxon>ecological metagenomes</taxon>
    </lineage>
</organism>
<dbReference type="Pfam" id="PF01934">
    <property type="entry name" value="HepT-like"/>
    <property type="match status" value="1"/>
</dbReference>
<keyword evidence="4" id="KW-0547">Nucleotide-binding</keyword>
<dbReference type="GO" id="GO:0110001">
    <property type="term" value="C:toxin-antitoxin complex"/>
    <property type="evidence" value="ECO:0007669"/>
    <property type="project" value="InterPro"/>
</dbReference>
<keyword evidence="3" id="KW-0540">Nuclease</keyword>
<evidence type="ECO:0008006" key="7">
    <source>
        <dbReference type="Google" id="ProtNLM"/>
    </source>
</evidence>
<accession>A0A1J5Q0P2</accession>
<dbReference type="PANTHER" id="PTHR34139:SF1">
    <property type="entry name" value="RNASE MJ1380-RELATED"/>
    <property type="match status" value="1"/>
</dbReference>
<evidence type="ECO:0000256" key="4">
    <source>
        <dbReference type="ARBA" id="ARBA00022741"/>
    </source>
</evidence>
<evidence type="ECO:0000256" key="5">
    <source>
        <dbReference type="ARBA" id="ARBA00022801"/>
    </source>
</evidence>
<sequence>MTYEDLRLPDYLGHILDAIQRIERYTEGMDEAAFAQNPLVQDAVIRNFEIIGEASKNISKRYPDFAAAHPDLLLAVAYEMRNAVAHGYFKVDLGIVWRTIRADLQAMKCRVESTTPEADAPHPESPT</sequence>
<evidence type="ECO:0000256" key="1">
    <source>
        <dbReference type="ARBA" id="ARBA00022553"/>
    </source>
</evidence>